<gene>
    <name evidence="13 17" type="primary">dnaJ</name>
    <name evidence="17" type="ORF">CVV65_09965</name>
</gene>
<comment type="subunit">
    <text evidence="2 13">Homodimer.</text>
</comment>
<dbReference type="Gene3D" id="2.10.230.10">
    <property type="entry name" value="Heat shock protein DnaJ, cysteine-rich domain"/>
    <property type="match status" value="1"/>
</dbReference>
<feature type="domain" description="CR-type" evidence="16">
    <location>
        <begin position="137"/>
        <end position="219"/>
    </location>
</feature>
<dbReference type="CDD" id="cd10747">
    <property type="entry name" value="DnaJ_C"/>
    <property type="match status" value="1"/>
</dbReference>
<dbReference type="InterPro" id="IPR008971">
    <property type="entry name" value="HSP40/DnaJ_pept-bd"/>
</dbReference>
<feature type="repeat" description="CXXCXGXG motif" evidence="13">
    <location>
        <begin position="150"/>
        <end position="157"/>
    </location>
</feature>
<evidence type="ECO:0000256" key="7">
    <source>
        <dbReference type="ARBA" id="ARBA00022771"/>
    </source>
</evidence>
<dbReference type="NCBIfam" id="NF008035">
    <property type="entry name" value="PRK10767.1"/>
    <property type="match status" value="1"/>
</dbReference>
<feature type="binding site" evidence="13">
    <location>
        <position position="210"/>
    </location>
    <ligand>
        <name>Zn(2+)</name>
        <dbReference type="ChEBI" id="CHEBI:29105"/>
        <label>1</label>
    </ligand>
</feature>
<dbReference type="AlphaFoldDB" id="A0A2K8N797"/>
<keyword evidence="3 13" id="KW-0963">Cytoplasm</keyword>
<feature type="repeat" description="CXXCXGXG motif" evidence="13">
    <location>
        <begin position="207"/>
        <end position="214"/>
    </location>
</feature>
<evidence type="ECO:0000256" key="4">
    <source>
        <dbReference type="ARBA" id="ARBA00022705"/>
    </source>
</evidence>
<evidence type="ECO:0000256" key="1">
    <source>
        <dbReference type="ARBA" id="ARBA00004496"/>
    </source>
</evidence>
<dbReference type="GO" id="GO:0031072">
    <property type="term" value="F:heat shock protein binding"/>
    <property type="evidence" value="ECO:0007669"/>
    <property type="project" value="InterPro"/>
</dbReference>
<keyword evidence="8 13" id="KW-0862">Zinc</keyword>
<dbReference type="GO" id="GO:0042026">
    <property type="term" value="P:protein refolding"/>
    <property type="evidence" value="ECO:0007669"/>
    <property type="project" value="TreeGrafter"/>
</dbReference>
<sequence length="384" mass="42033">MSKRDYYEVLGVERGASAEEIKKAYRKLARRYHPDVNKEDPQAADKFKEINEAYEVLSDPEKRSRYDQFGHAGVGQGAGFEGGPGGPGGTGFDFGDFGGFGDIFDMFFGGGRQRTGPLRGADLEYDLSLEFREAAFGVEKEIRVPRTETCDRCGGSGARPGTQVERCPVCGGTGQQENVVNTPLGRMVTRRPCSRCKGEGRIIPDPCPKCQGRGQIRVVRTVSVKVPAGVDTGNRIRMAGHGEPGTRGGPPGDLFIVIHVRPDPVFQREGFDVHCQVPITFTQAALGDDIEVPTLEGRAQLRIPPGTQTGTAFRLKGQGIPRLRGGGRGDEHVQVFVVTPTRLSDRARRLLRELGEELGEDIHEQNQTFFERMKSAFSRDGRNG</sequence>
<name>A0A2K8N797_9BACL</name>
<feature type="binding site" evidence="13">
    <location>
        <position position="193"/>
    </location>
    <ligand>
        <name>Zn(2+)</name>
        <dbReference type="ChEBI" id="CHEBI:29105"/>
        <label>2</label>
    </ligand>
</feature>
<dbReference type="HAMAP" id="MF_01152">
    <property type="entry name" value="DnaJ"/>
    <property type="match status" value="1"/>
</dbReference>
<keyword evidence="6 13" id="KW-0677">Repeat</keyword>
<keyword evidence="18" id="KW-1185">Reference proteome</keyword>
<dbReference type="FunFam" id="2.10.230.10:FF:000002">
    <property type="entry name" value="Molecular chaperone DnaJ"/>
    <property type="match status" value="1"/>
</dbReference>
<evidence type="ECO:0000256" key="3">
    <source>
        <dbReference type="ARBA" id="ARBA00022490"/>
    </source>
</evidence>
<comment type="subcellular location">
    <subcellularLocation>
        <location evidence="1 13">Cytoplasm</location>
    </subcellularLocation>
</comment>
<dbReference type="GO" id="GO:0005524">
    <property type="term" value="F:ATP binding"/>
    <property type="evidence" value="ECO:0007669"/>
    <property type="project" value="InterPro"/>
</dbReference>
<dbReference type="KEGG" id="kyr:CVV65_09965"/>
<dbReference type="InterPro" id="IPR002939">
    <property type="entry name" value="DnaJ_C"/>
</dbReference>
<dbReference type="FunFam" id="2.60.260.20:FF:000004">
    <property type="entry name" value="Molecular chaperone DnaJ"/>
    <property type="match status" value="1"/>
</dbReference>
<dbReference type="Pfam" id="PF00226">
    <property type="entry name" value="DnaJ"/>
    <property type="match status" value="1"/>
</dbReference>
<dbReference type="GO" id="GO:0008270">
    <property type="term" value="F:zinc ion binding"/>
    <property type="evidence" value="ECO:0007669"/>
    <property type="project" value="UniProtKB-UniRule"/>
</dbReference>
<dbReference type="CDD" id="cd10719">
    <property type="entry name" value="DnaJ_zf"/>
    <property type="match status" value="1"/>
</dbReference>
<dbReference type="Gene3D" id="2.60.260.20">
    <property type="entry name" value="Urease metallochaperone UreE, N-terminal domain"/>
    <property type="match status" value="2"/>
</dbReference>
<evidence type="ECO:0000259" key="16">
    <source>
        <dbReference type="PROSITE" id="PS51188"/>
    </source>
</evidence>
<evidence type="ECO:0000256" key="10">
    <source>
        <dbReference type="ARBA" id="ARBA00023186"/>
    </source>
</evidence>
<dbReference type="Pfam" id="PF00684">
    <property type="entry name" value="DnaJ_CXXCXGXG"/>
    <property type="match status" value="1"/>
</dbReference>
<feature type="zinc finger region" description="CR-type" evidence="14">
    <location>
        <begin position="137"/>
        <end position="219"/>
    </location>
</feature>
<dbReference type="GO" id="GO:0009408">
    <property type="term" value="P:response to heat"/>
    <property type="evidence" value="ECO:0007669"/>
    <property type="project" value="InterPro"/>
</dbReference>
<dbReference type="PROSITE" id="PS50076">
    <property type="entry name" value="DNAJ_2"/>
    <property type="match status" value="1"/>
</dbReference>
<dbReference type="InterPro" id="IPR012724">
    <property type="entry name" value="DnaJ"/>
</dbReference>
<feature type="binding site" evidence="13">
    <location>
        <position position="153"/>
    </location>
    <ligand>
        <name>Zn(2+)</name>
        <dbReference type="ChEBI" id="CHEBI:29105"/>
        <label>1</label>
    </ligand>
</feature>
<protein>
    <recommendedName>
        <fullName evidence="12 13">Chaperone protein DnaJ</fullName>
    </recommendedName>
</protein>
<dbReference type="InterPro" id="IPR036410">
    <property type="entry name" value="HSP_DnaJ_Cys-rich_dom_sf"/>
</dbReference>
<dbReference type="Proteomes" id="UP000231932">
    <property type="component" value="Chromosome"/>
</dbReference>
<dbReference type="PANTHER" id="PTHR43096">
    <property type="entry name" value="DNAJ HOMOLOG 1, MITOCHONDRIAL-RELATED"/>
    <property type="match status" value="1"/>
</dbReference>
<evidence type="ECO:0000256" key="6">
    <source>
        <dbReference type="ARBA" id="ARBA00022737"/>
    </source>
</evidence>
<feature type="binding site" evidence="13">
    <location>
        <position position="150"/>
    </location>
    <ligand>
        <name>Zn(2+)</name>
        <dbReference type="ChEBI" id="CHEBI:29105"/>
        <label>1</label>
    </ligand>
</feature>
<comment type="domain">
    <text evidence="13">The J domain is necessary and sufficient to stimulate DnaK ATPase activity. Zinc center 1 plays an important role in the autonomous, DnaK-independent chaperone activity of DnaJ. Zinc center 2 is essential for interaction with DnaK and for DnaJ activity.</text>
</comment>
<comment type="similarity">
    <text evidence="11 13">Belongs to the DnaJ family.</text>
</comment>
<reference evidence="18" key="1">
    <citation type="submission" date="2017-11" db="EMBL/GenBank/DDBJ databases">
        <title>Complete Genome Sequence of Kyrpidia sp. Strain EA-1, a thermophilic, hydrogen-oxidizing Bacterium, isolated from the Azores.</title>
        <authorList>
            <person name="Reiner J.E."/>
            <person name="Lapp C.J."/>
            <person name="Bunk B."/>
            <person name="Gescher J."/>
        </authorList>
    </citation>
    <scope>NUCLEOTIDE SEQUENCE [LARGE SCALE GENOMIC DNA]</scope>
    <source>
        <strain evidence="18">EA-1</strain>
    </source>
</reference>
<evidence type="ECO:0000256" key="5">
    <source>
        <dbReference type="ARBA" id="ARBA00022723"/>
    </source>
</evidence>
<dbReference type="PROSITE" id="PS00636">
    <property type="entry name" value="DNAJ_1"/>
    <property type="match status" value="1"/>
</dbReference>
<dbReference type="EMBL" id="CP024955">
    <property type="protein sequence ID" value="ATY85208.1"/>
    <property type="molecule type" value="Genomic_DNA"/>
</dbReference>
<proteinExistence type="inferred from homology"/>
<feature type="binding site" evidence="13">
    <location>
        <position position="207"/>
    </location>
    <ligand>
        <name>Zn(2+)</name>
        <dbReference type="ChEBI" id="CHEBI:29105"/>
        <label>1</label>
    </ligand>
</feature>
<comment type="function">
    <text evidence="13">Participates actively in the response to hyperosmotic and heat shock by preventing the aggregation of stress-denatured proteins and by disaggregating proteins, also in an autonomous, DnaK-independent fashion. Unfolded proteins bind initially to DnaJ; upon interaction with the DnaJ-bound protein, DnaK hydrolyzes its bound ATP, resulting in the formation of a stable complex. GrpE releases ADP from DnaK; ATP binding to DnaK triggers the release of the substrate protein, thus completing the reaction cycle. Several rounds of ATP-dependent interactions between DnaJ, DnaK and GrpE are required for fully efficient folding. Also involved, together with DnaK and GrpE, in the DNA replication of plasmids through activation of initiation proteins.</text>
</comment>
<dbReference type="InterPro" id="IPR001623">
    <property type="entry name" value="DnaJ_domain"/>
</dbReference>
<keyword evidence="7 13" id="KW-0863">Zinc-finger</keyword>
<dbReference type="GO" id="GO:0006260">
    <property type="term" value="P:DNA replication"/>
    <property type="evidence" value="ECO:0007669"/>
    <property type="project" value="UniProtKB-KW"/>
</dbReference>
<dbReference type="SUPFAM" id="SSF46565">
    <property type="entry name" value="Chaperone J-domain"/>
    <property type="match status" value="1"/>
</dbReference>
<dbReference type="PROSITE" id="PS51188">
    <property type="entry name" value="ZF_CR"/>
    <property type="match status" value="1"/>
</dbReference>
<feature type="binding site" evidence="13">
    <location>
        <position position="170"/>
    </location>
    <ligand>
        <name>Zn(2+)</name>
        <dbReference type="ChEBI" id="CHEBI:29105"/>
        <label>2</label>
    </ligand>
</feature>
<feature type="repeat" description="CXXCXGXG motif" evidence="13">
    <location>
        <begin position="167"/>
        <end position="174"/>
    </location>
</feature>
<dbReference type="OrthoDB" id="9779889at2"/>
<dbReference type="InterPro" id="IPR036869">
    <property type="entry name" value="J_dom_sf"/>
</dbReference>
<evidence type="ECO:0000256" key="9">
    <source>
        <dbReference type="ARBA" id="ARBA00023016"/>
    </source>
</evidence>
<dbReference type="SUPFAM" id="SSF57938">
    <property type="entry name" value="DnaJ/Hsp40 cysteine-rich domain"/>
    <property type="match status" value="1"/>
</dbReference>
<dbReference type="SMART" id="SM00271">
    <property type="entry name" value="DnaJ"/>
    <property type="match status" value="1"/>
</dbReference>
<evidence type="ECO:0000256" key="2">
    <source>
        <dbReference type="ARBA" id="ARBA00011738"/>
    </source>
</evidence>
<evidence type="ECO:0000256" key="12">
    <source>
        <dbReference type="ARBA" id="ARBA00067609"/>
    </source>
</evidence>
<keyword evidence="10 13" id="KW-0143">Chaperone</keyword>
<feature type="repeat" description="CXXCXGXG motif" evidence="13">
    <location>
        <begin position="193"/>
        <end position="200"/>
    </location>
</feature>
<comment type="cofactor">
    <cofactor evidence="13">
        <name>Zn(2+)</name>
        <dbReference type="ChEBI" id="CHEBI:29105"/>
    </cofactor>
    <text evidence="13">Binds 2 Zn(2+) ions per monomer.</text>
</comment>
<keyword evidence="9 13" id="KW-0346">Stress response</keyword>
<evidence type="ECO:0000259" key="15">
    <source>
        <dbReference type="PROSITE" id="PS50076"/>
    </source>
</evidence>
<dbReference type="InterPro" id="IPR001305">
    <property type="entry name" value="HSP_DnaJ_Cys-rich_dom"/>
</dbReference>
<feature type="binding site" evidence="13">
    <location>
        <position position="167"/>
    </location>
    <ligand>
        <name>Zn(2+)</name>
        <dbReference type="ChEBI" id="CHEBI:29105"/>
        <label>2</label>
    </ligand>
</feature>
<evidence type="ECO:0000256" key="13">
    <source>
        <dbReference type="HAMAP-Rule" id="MF_01152"/>
    </source>
</evidence>
<dbReference type="CDD" id="cd06257">
    <property type="entry name" value="DnaJ"/>
    <property type="match status" value="1"/>
</dbReference>
<evidence type="ECO:0000256" key="8">
    <source>
        <dbReference type="ARBA" id="ARBA00022833"/>
    </source>
</evidence>
<dbReference type="RefSeq" id="WP_100667998.1">
    <property type="nucleotide sequence ID" value="NZ_CP024955.1"/>
</dbReference>
<dbReference type="NCBIfam" id="TIGR02349">
    <property type="entry name" value="DnaJ_bact"/>
    <property type="match status" value="1"/>
</dbReference>
<evidence type="ECO:0000256" key="11">
    <source>
        <dbReference type="ARBA" id="ARBA00061004"/>
    </source>
</evidence>
<dbReference type="SUPFAM" id="SSF49493">
    <property type="entry name" value="HSP40/DnaJ peptide-binding domain"/>
    <property type="match status" value="2"/>
</dbReference>
<dbReference type="GO" id="GO:0051082">
    <property type="term" value="F:unfolded protein binding"/>
    <property type="evidence" value="ECO:0007669"/>
    <property type="project" value="UniProtKB-UniRule"/>
</dbReference>
<dbReference type="Gene3D" id="1.10.287.110">
    <property type="entry name" value="DnaJ domain"/>
    <property type="match status" value="1"/>
</dbReference>
<feature type="binding site" evidence="13">
    <location>
        <position position="196"/>
    </location>
    <ligand>
        <name>Zn(2+)</name>
        <dbReference type="ChEBI" id="CHEBI:29105"/>
        <label>2</label>
    </ligand>
</feature>
<dbReference type="PRINTS" id="PR00625">
    <property type="entry name" value="JDOMAIN"/>
</dbReference>
<feature type="domain" description="J" evidence="15">
    <location>
        <begin position="5"/>
        <end position="70"/>
    </location>
</feature>
<dbReference type="GO" id="GO:0005737">
    <property type="term" value="C:cytoplasm"/>
    <property type="evidence" value="ECO:0007669"/>
    <property type="project" value="UniProtKB-SubCell"/>
</dbReference>
<keyword evidence="5 13" id="KW-0479">Metal-binding</keyword>
<evidence type="ECO:0000313" key="17">
    <source>
        <dbReference type="EMBL" id="ATY85208.1"/>
    </source>
</evidence>
<organism evidence="17 18">
    <name type="scientific">Kyrpidia spormannii</name>
    <dbReference type="NCBI Taxonomy" id="2055160"/>
    <lineage>
        <taxon>Bacteria</taxon>
        <taxon>Bacillati</taxon>
        <taxon>Bacillota</taxon>
        <taxon>Bacilli</taxon>
        <taxon>Bacillales</taxon>
        <taxon>Alicyclobacillaceae</taxon>
        <taxon>Kyrpidia</taxon>
    </lineage>
</organism>
<accession>A0A2K8N797</accession>
<dbReference type="PANTHER" id="PTHR43096:SF48">
    <property type="entry name" value="CHAPERONE PROTEIN DNAJ"/>
    <property type="match status" value="1"/>
</dbReference>
<keyword evidence="4 13" id="KW-0235">DNA replication</keyword>
<dbReference type="Pfam" id="PF01556">
    <property type="entry name" value="DnaJ_C"/>
    <property type="match status" value="1"/>
</dbReference>
<dbReference type="InterPro" id="IPR018253">
    <property type="entry name" value="DnaJ_domain_CS"/>
</dbReference>
<evidence type="ECO:0000313" key="18">
    <source>
        <dbReference type="Proteomes" id="UP000231932"/>
    </source>
</evidence>
<evidence type="ECO:0000256" key="14">
    <source>
        <dbReference type="PROSITE-ProRule" id="PRU00546"/>
    </source>
</evidence>
<dbReference type="FunFam" id="1.10.287.110:FF:000031">
    <property type="entry name" value="Molecular chaperone DnaJ"/>
    <property type="match status" value="1"/>
</dbReference>